<accession>A0AAE3EYD7</accession>
<keyword evidence="2" id="KW-1185">Reference proteome</keyword>
<dbReference type="AlphaFoldDB" id="A0AAE3EYD7"/>
<evidence type="ECO:0000313" key="2">
    <source>
        <dbReference type="Proteomes" id="UP001200642"/>
    </source>
</evidence>
<reference evidence="1" key="1">
    <citation type="submission" date="2023-02" db="EMBL/GenBank/DDBJ databases">
        <title>Genome of Flavobacteriaceae gen. nov. sp. strain F89.</title>
        <authorList>
            <person name="Wang Y."/>
        </authorList>
    </citation>
    <scope>NUCLEOTIDE SEQUENCE</scope>
    <source>
        <strain evidence="1">F89</strain>
    </source>
</reference>
<sequence>MDINTYVMDIKADLKWIQKELKEVKDPTFIAAIKKMLLYRKKVYSEDRISIAQYNKELDESIADIEAGNYHTHEDVKAMIMQWGKSRQCPVSSVQC</sequence>
<evidence type="ECO:0000313" key="1">
    <source>
        <dbReference type="EMBL" id="MCG2462588.1"/>
    </source>
</evidence>
<comment type="caution">
    <text evidence="1">The sequence shown here is derived from an EMBL/GenBank/DDBJ whole genome shotgun (WGS) entry which is preliminary data.</text>
</comment>
<name>A0AAE3EYD7_9FLAO</name>
<protein>
    <submittedName>
        <fullName evidence="1">Uncharacterized protein</fullName>
    </submittedName>
</protein>
<gene>
    <name evidence="1" type="ORF">K8352_17635</name>
</gene>
<dbReference type="EMBL" id="JAIRBC010000037">
    <property type="protein sequence ID" value="MCG2462588.1"/>
    <property type="molecule type" value="Genomic_DNA"/>
</dbReference>
<organism evidence="1 2">
    <name type="scientific">Cerina litoralis</name>
    <dbReference type="NCBI Taxonomy" id="2874477"/>
    <lineage>
        <taxon>Bacteria</taxon>
        <taxon>Pseudomonadati</taxon>
        <taxon>Bacteroidota</taxon>
        <taxon>Flavobacteriia</taxon>
        <taxon>Flavobacteriales</taxon>
        <taxon>Flavobacteriaceae</taxon>
        <taxon>Cerina</taxon>
    </lineage>
</organism>
<dbReference type="Proteomes" id="UP001200642">
    <property type="component" value="Unassembled WGS sequence"/>
</dbReference>
<proteinExistence type="predicted"/>
<dbReference type="RefSeq" id="WP_317903723.1">
    <property type="nucleotide sequence ID" value="NZ_JAIRBC010000037.1"/>
</dbReference>